<evidence type="ECO:0000313" key="1">
    <source>
        <dbReference type="EMBL" id="EYB99930.1"/>
    </source>
</evidence>
<evidence type="ECO:0000313" key="2">
    <source>
        <dbReference type="Proteomes" id="UP000024635"/>
    </source>
</evidence>
<comment type="caution">
    <text evidence="1">The sequence shown here is derived from an EMBL/GenBank/DDBJ whole genome shotgun (WGS) entry which is preliminary data.</text>
</comment>
<reference evidence="2" key="1">
    <citation type="journal article" date="2015" name="Nat. Genet.">
        <title>The genome and transcriptome of the zoonotic hookworm Ancylostoma ceylanicum identify infection-specific gene families.</title>
        <authorList>
            <person name="Schwarz E.M."/>
            <person name="Hu Y."/>
            <person name="Antoshechkin I."/>
            <person name="Miller M.M."/>
            <person name="Sternberg P.W."/>
            <person name="Aroian R.V."/>
        </authorList>
    </citation>
    <scope>NUCLEOTIDE SEQUENCE</scope>
    <source>
        <strain evidence="2">HY135</strain>
    </source>
</reference>
<name>A0A016TB72_9BILA</name>
<accession>A0A016TB72</accession>
<protein>
    <recommendedName>
        <fullName evidence="3">SCP domain-containing protein</fullName>
    </recommendedName>
</protein>
<organism evidence="1 2">
    <name type="scientific">Ancylostoma ceylanicum</name>
    <dbReference type="NCBI Taxonomy" id="53326"/>
    <lineage>
        <taxon>Eukaryota</taxon>
        <taxon>Metazoa</taxon>
        <taxon>Ecdysozoa</taxon>
        <taxon>Nematoda</taxon>
        <taxon>Chromadorea</taxon>
        <taxon>Rhabditida</taxon>
        <taxon>Rhabditina</taxon>
        <taxon>Rhabditomorpha</taxon>
        <taxon>Strongyloidea</taxon>
        <taxon>Ancylostomatidae</taxon>
        <taxon>Ancylostomatinae</taxon>
        <taxon>Ancylostoma</taxon>
    </lineage>
</organism>
<proteinExistence type="predicted"/>
<keyword evidence="2" id="KW-1185">Reference proteome</keyword>
<dbReference type="Proteomes" id="UP000024635">
    <property type="component" value="Unassembled WGS sequence"/>
</dbReference>
<sequence length="110" mass="12640">MISSAINVTERTFVARLGNFYILDRSLEKQPGTSWNGQWEQWGLGKWLSEIDKSGLNLEDSDPGRSIVLYHEKNRDNCNLLRWDAYRIGCALKMCEGNNTINIFCLTNKP</sequence>
<evidence type="ECO:0008006" key="3">
    <source>
        <dbReference type="Google" id="ProtNLM"/>
    </source>
</evidence>
<dbReference type="EMBL" id="JARK01001455">
    <property type="protein sequence ID" value="EYB99930.1"/>
    <property type="molecule type" value="Genomic_DNA"/>
</dbReference>
<gene>
    <name evidence="1" type="primary">Acey_s0119.g853</name>
    <name evidence="1" type="ORF">Y032_0119g853</name>
</gene>
<dbReference type="AlphaFoldDB" id="A0A016TB72"/>